<dbReference type="SUPFAM" id="SSF52540">
    <property type="entry name" value="P-loop containing nucleoside triphosphate hydrolases"/>
    <property type="match status" value="1"/>
</dbReference>
<keyword evidence="8" id="KW-1278">Translocase</keyword>
<proteinExistence type="inferred from homology"/>
<dbReference type="PROSITE" id="PS00211">
    <property type="entry name" value="ABC_TRANSPORTER_1"/>
    <property type="match status" value="1"/>
</dbReference>
<evidence type="ECO:0000256" key="6">
    <source>
        <dbReference type="ARBA" id="ARBA00022741"/>
    </source>
</evidence>
<comment type="subcellular location">
    <subcellularLocation>
        <location evidence="1">Membrane</location>
        <topology evidence="1">Multi-pass membrane protein</topology>
    </subcellularLocation>
</comment>
<dbReference type="InterPro" id="IPR039421">
    <property type="entry name" value="Type_1_exporter"/>
</dbReference>
<name>A0A7L2VFD9_9AVES</name>
<keyword evidence="4" id="KW-0812">Transmembrane</keyword>
<dbReference type="GO" id="GO:0016324">
    <property type="term" value="C:apical plasma membrane"/>
    <property type="evidence" value="ECO:0007669"/>
    <property type="project" value="TreeGrafter"/>
</dbReference>
<dbReference type="InterPro" id="IPR027417">
    <property type="entry name" value="P-loop_NTPase"/>
</dbReference>
<keyword evidence="11" id="KW-0325">Glycoprotein</keyword>
<dbReference type="Proteomes" id="UP000520535">
    <property type="component" value="Unassembled WGS sequence"/>
</dbReference>
<evidence type="ECO:0000259" key="12">
    <source>
        <dbReference type="PROSITE" id="PS50893"/>
    </source>
</evidence>
<comment type="caution">
    <text evidence="13">The sequence shown here is derived from an EMBL/GenBank/DDBJ whole genome shotgun (WGS) entry which is preliminary data.</text>
</comment>
<protein>
    <submittedName>
        <fullName evidence="13">MDR1 protein</fullName>
    </submittedName>
</protein>
<keyword evidence="7" id="KW-0067">ATP-binding</keyword>
<accession>A0A7L2VFD9</accession>
<evidence type="ECO:0000256" key="10">
    <source>
        <dbReference type="ARBA" id="ARBA00023136"/>
    </source>
</evidence>
<dbReference type="PANTHER" id="PTHR24221">
    <property type="entry name" value="ATP-BINDING CASSETTE SUB-FAMILY B"/>
    <property type="match status" value="1"/>
</dbReference>
<reference evidence="13 14" key="1">
    <citation type="submission" date="2019-09" db="EMBL/GenBank/DDBJ databases">
        <title>Bird 10,000 Genomes (B10K) Project - Family phase.</title>
        <authorList>
            <person name="Zhang G."/>
        </authorList>
    </citation>
    <scope>NUCLEOTIDE SEQUENCE [LARGE SCALE GENOMIC DNA]</scope>
    <source>
        <strain evidence="13">B10K-DU-012-52</strain>
    </source>
</reference>
<evidence type="ECO:0000256" key="7">
    <source>
        <dbReference type="ARBA" id="ARBA00022840"/>
    </source>
</evidence>
<evidence type="ECO:0000256" key="2">
    <source>
        <dbReference type="ARBA" id="ARBA00007577"/>
    </source>
</evidence>
<organism evidence="13 14">
    <name type="scientific">Brachypteracias leptosomus</name>
    <name type="common">short-legged ground-roller</name>
    <dbReference type="NCBI Taxonomy" id="135165"/>
    <lineage>
        <taxon>Eukaryota</taxon>
        <taxon>Metazoa</taxon>
        <taxon>Chordata</taxon>
        <taxon>Craniata</taxon>
        <taxon>Vertebrata</taxon>
        <taxon>Euteleostomi</taxon>
        <taxon>Archelosauria</taxon>
        <taxon>Archosauria</taxon>
        <taxon>Dinosauria</taxon>
        <taxon>Saurischia</taxon>
        <taxon>Theropoda</taxon>
        <taxon>Coelurosauria</taxon>
        <taxon>Aves</taxon>
        <taxon>Neognathae</taxon>
        <taxon>Neoaves</taxon>
        <taxon>Telluraves</taxon>
        <taxon>Coraciimorphae</taxon>
        <taxon>Coraciiformes</taxon>
        <taxon>Brachypteraciidae</taxon>
        <taxon>Brachypteracias</taxon>
    </lineage>
</organism>
<keyword evidence="14" id="KW-1185">Reference proteome</keyword>
<dbReference type="InterPro" id="IPR017871">
    <property type="entry name" value="ABC_transporter-like_CS"/>
</dbReference>
<dbReference type="GO" id="GO:0016887">
    <property type="term" value="F:ATP hydrolysis activity"/>
    <property type="evidence" value="ECO:0007669"/>
    <property type="project" value="InterPro"/>
</dbReference>
<dbReference type="Pfam" id="PF00005">
    <property type="entry name" value="ABC_tran"/>
    <property type="match status" value="1"/>
</dbReference>
<evidence type="ECO:0000256" key="4">
    <source>
        <dbReference type="ARBA" id="ARBA00022692"/>
    </source>
</evidence>
<feature type="domain" description="ABC transporter" evidence="12">
    <location>
        <begin position="6"/>
        <end position="178"/>
    </location>
</feature>
<dbReference type="InterPro" id="IPR003439">
    <property type="entry name" value="ABC_transporter-like_ATP-bd"/>
</dbReference>
<evidence type="ECO:0000256" key="3">
    <source>
        <dbReference type="ARBA" id="ARBA00022448"/>
    </source>
</evidence>
<keyword evidence="9" id="KW-1133">Transmembrane helix</keyword>
<evidence type="ECO:0000256" key="8">
    <source>
        <dbReference type="ARBA" id="ARBA00022967"/>
    </source>
</evidence>
<dbReference type="EMBL" id="VYZX01014670">
    <property type="protein sequence ID" value="NXS56655.1"/>
    <property type="molecule type" value="Genomic_DNA"/>
</dbReference>
<dbReference type="SMART" id="SM00382">
    <property type="entry name" value="AAA"/>
    <property type="match status" value="1"/>
</dbReference>
<dbReference type="AlphaFoldDB" id="A0A7L2VFD9"/>
<evidence type="ECO:0000313" key="13">
    <source>
        <dbReference type="EMBL" id="NXS56655.1"/>
    </source>
</evidence>
<keyword evidence="6" id="KW-0547">Nucleotide-binding</keyword>
<dbReference type="GO" id="GO:0042626">
    <property type="term" value="F:ATPase-coupled transmembrane transporter activity"/>
    <property type="evidence" value="ECO:0007669"/>
    <property type="project" value="TreeGrafter"/>
</dbReference>
<dbReference type="InterPro" id="IPR003593">
    <property type="entry name" value="AAA+_ATPase"/>
</dbReference>
<feature type="non-terminal residue" evidence="13">
    <location>
        <position position="178"/>
    </location>
</feature>
<gene>
    <name evidence="13" type="primary">Abcb1_0</name>
    <name evidence="13" type="ORF">BRALEP_R02686</name>
</gene>
<keyword evidence="5" id="KW-0677">Repeat</keyword>
<feature type="non-terminal residue" evidence="13">
    <location>
        <position position="1"/>
    </location>
</feature>
<dbReference type="OrthoDB" id="6500128at2759"/>
<sequence>IFGGNITFNDVAFNYPTRPEIKVLQGLNMNIEKGQTLALVGSSGCGKSTVLQLLERFYDPLSGEMVSAFNIQWLRAQIGIVSQEPILFDCTIAENIAYGDNSREVSHEEIVKAAKEANIHSFIESLPKKYSTRVGERGTQLSGGQKQRIAIARALIRQPRILLLDEATSALDIESEKV</sequence>
<dbReference type="PANTHER" id="PTHR24221:SF251">
    <property type="entry name" value="ATP-DEPENDENT TRANSLOCASE ABCB1"/>
    <property type="match status" value="1"/>
</dbReference>
<keyword evidence="3" id="KW-0813">Transport</keyword>
<evidence type="ECO:0000256" key="1">
    <source>
        <dbReference type="ARBA" id="ARBA00004141"/>
    </source>
</evidence>
<comment type="similarity">
    <text evidence="2">Belongs to the ABC transporter superfamily. ABCB family. Multidrug resistance exporter (TC 3.A.1.201) subfamily.</text>
</comment>
<dbReference type="PROSITE" id="PS50893">
    <property type="entry name" value="ABC_TRANSPORTER_2"/>
    <property type="match status" value="1"/>
</dbReference>
<evidence type="ECO:0000256" key="11">
    <source>
        <dbReference type="ARBA" id="ARBA00023180"/>
    </source>
</evidence>
<evidence type="ECO:0000256" key="5">
    <source>
        <dbReference type="ARBA" id="ARBA00022737"/>
    </source>
</evidence>
<keyword evidence="10" id="KW-0472">Membrane</keyword>
<dbReference type="Gene3D" id="3.40.50.300">
    <property type="entry name" value="P-loop containing nucleotide triphosphate hydrolases"/>
    <property type="match status" value="1"/>
</dbReference>
<evidence type="ECO:0000256" key="9">
    <source>
        <dbReference type="ARBA" id="ARBA00022989"/>
    </source>
</evidence>
<dbReference type="GO" id="GO:0005524">
    <property type="term" value="F:ATP binding"/>
    <property type="evidence" value="ECO:0007669"/>
    <property type="project" value="UniProtKB-KW"/>
</dbReference>
<evidence type="ECO:0000313" key="14">
    <source>
        <dbReference type="Proteomes" id="UP000520535"/>
    </source>
</evidence>
<dbReference type="FunFam" id="3.40.50.300:FF:000479">
    <property type="entry name" value="Multidrug resistance protein 1A"/>
    <property type="match status" value="1"/>
</dbReference>